<dbReference type="Proteomes" id="UP000240505">
    <property type="component" value="Chromosome"/>
</dbReference>
<evidence type="ECO:0000313" key="3">
    <source>
        <dbReference type="EMBL" id="AVR94760.1"/>
    </source>
</evidence>
<dbReference type="AlphaFoldDB" id="A0A2R4C5A8"/>
<organism evidence="3 4">
    <name type="scientific">Pseudoduganella armeniaca</name>
    <dbReference type="NCBI Taxonomy" id="2072590"/>
    <lineage>
        <taxon>Bacteria</taxon>
        <taxon>Pseudomonadati</taxon>
        <taxon>Pseudomonadota</taxon>
        <taxon>Betaproteobacteria</taxon>
        <taxon>Burkholderiales</taxon>
        <taxon>Oxalobacteraceae</taxon>
        <taxon>Telluria group</taxon>
        <taxon>Pseudoduganella</taxon>
    </lineage>
</organism>
<dbReference type="RefSeq" id="WP_107140111.1">
    <property type="nucleotide sequence ID" value="NZ_CP028324.1"/>
</dbReference>
<dbReference type="OrthoDB" id="8758124at2"/>
<evidence type="ECO:0000256" key="1">
    <source>
        <dbReference type="SAM" id="SignalP"/>
    </source>
</evidence>
<dbReference type="InterPro" id="IPR013424">
    <property type="entry name" value="Ice-binding_C"/>
</dbReference>
<keyword evidence="1" id="KW-0732">Signal</keyword>
<gene>
    <name evidence="3" type="ORF">C9I28_02755</name>
</gene>
<proteinExistence type="predicted"/>
<dbReference type="KEGG" id="masz:C9I28_02755"/>
<evidence type="ECO:0000313" key="4">
    <source>
        <dbReference type="Proteomes" id="UP000240505"/>
    </source>
</evidence>
<dbReference type="Pfam" id="PF07589">
    <property type="entry name" value="PEP-CTERM"/>
    <property type="match status" value="1"/>
</dbReference>
<evidence type="ECO:0000259" key="2">
    <source>
        <dbReference type="Pfam" id="PF07589"/>
    </source>
</evidence>
<protein>
    <recommendedName>
        <fullName evidence="2">Ice-binding protein C-terminal domain-containing protein</fullName>
    </recommendedName>
</protein>
<accession>A0A2R4C5A8</accession>
<feature type="domain" description="Ice-binding protein C-terminal" evidence="2">
    <location>
        <begin position="272"/>
        <end position="294"/>
    </location>
</feature>
<name>A0A2R4C5A8_9BURK</name>
<sequence length="296" mass="30241">MSIKKMILAASLGLAALSASATPLDSLTGNMNIKLQGLTTEANTFGGTNESTWGVGSITQITGTGGQAWNMGVSDGSYLYYMIYGIADQNIVNNSTGSLDLYNVGATGGVGDGKIHLDIYRSNVNILELTSDFNAQVGDRTGYNMHSLLSGLGPAYLTVEFGTGKQTTNVAGGLNPGADETLATLVQVVTSATLPAAGTGQFFADVTGGTAAAQWDSNGLFGHDLDGKFTLSTNGASQGSGVCTDEEVLGSPGNPATCFTGFINDPIRAIRVPEPGSLALVGLGLVGLAGLRRRMA</sequence>
<reference evidence="3 4" key="1">
    <citation type="submission" date="2018-03" db="EMBL/GenBank/DDBJ databases">
        <title>Massilia armeniaca sp. nov., isolated from desert soil.</title>
        <authorList>
            <person name="Huang H."/>
            <person name="Ren M."/>
        </authorList>
    </citation>
    <scope>NUCLEOTIDE SEQUENCE [LARGE SCALE GENOMIC DNA]</scope>
    <source>
        <strain evidence="3 4">ZMN-3</strain>
    </source>
</reference>
<feature type="chain" id="PRO_5015332009" description="Ice-binding protein C-terminal domain-containing protein" evidence="1">
    <location>
        <begin position="22"/>
        <end position="296"/>
    </location>
</feature>
<dbReference type="NCBIfam" id="TIGR02595">
    <property type="entry name" value="PEP_CTERM"/>
    <property type="match status" value="1"/>
</dbReference>
<keyword evidence="4" id="KW-1185">Reference proteome</keyword>
<feature type="signal peptide" evidence="1">
    <location>
        <begin position="1"/>
        <end position="21"/>
    </location>
</feature>
<dbReference type="EMBL" id="CP028324">
    <property type="protein sequence ID" value="AVR94760.1"/>
    <property type="molecule type" value="Genomic_DNA"/>
</dbReference>